<accession>A0A9X0CQ61</accession>
<dbReference type="EMBL" id="MU826844">
    <property type="protein sequence ID" value="KAJ7371595.1"/>
    <property type="molecule type" value="Genomic_DNA"/>
</dbReference>
<organism evidence="2 3">
    <name type="scientific">Desmophyllum pertusum</name>
    <dbReference type="NCBI Taxonomy" id="174260"/>
    <lineage>
        <taxon>Eukaryota</taxon>
        <taxon>Metazoa</taxon>
        <taxon>Cnidaria</taxon>
        <taxon>Anthozoa</taxon>
        <taxon>Hexacorallia</taxon>
        <taxon>Scleractinia</taxon>
        <taxon>Caryophylliina</taxon>
        <taxon>Caryophylliidae</taxon>
        <taxon>Desmophyllum</taxon>
    </lineage>
</organism>
<keyword evidence="3" id="KW-1185">Reference proteome</keyword>
<proteinExistence type="predicted"/>
<protein>
    <submittedName>
        <fullName evidence="2">Uncharacterized protein</fullName>
    </submittedName>
</protein>
<name>A0A9X0CQ61_9CNID</name>
<evidence type="ECO:0000256" key="1">
    <source>
        <dbReference type="SAM" id="MobiDB-lite"/>
    </source>
</evidence>
<feature type="compositionally biased region" description="Polar residues" evidence="1">
    <location>
        <begin position="210"/>
        <end position="221"/>
    </location>
</feature>
<dbReference type="AlphaFoldDB" id="A0A9X0CQ61"/>
<comment type="caution">
    <text evidence="2">The sequence shown here is derived from an EMBL/GenBank/DDBJ whole genome shotgun (WGS) entry which is preliminary data.</text>
</comment>
<feature type="compositionally biased region" description="Low complexity" evidence="1">
    <location>
        <begin position="192"/>
        <end position="205"/>
    </location>
</feature>
<feature type="region of interest" description="Disordered" evidence="1">
    <location>
        <begin position="183"/>
        <end position="232"/>
    </location>
</feature>
<feature type="region of interest" description="Disordered" evidence="1">
    <location>
        <begin position="17"/>
        <end position="43"/>
    </location>
</feature>
<evidence type="ECO:0000313" key="2">
    <source>
        <dbReference type="EMBL" id="KAJ7371595.1"/>
    </source>
</evidence>
<reference evidence="2" key="1">
    <citation type="submission" date="2023-01" db="EMBL/GenBank/DDBJ databases">
        <title>Genome assembly of the deep-sea coral Lophelia pertusa.</title>
        <authorList>
            <person name="Herrera S."/>
            <person name="Cordes E."/>
        </authorList>
    </citation>
    <scope>NUCLEOTIDE SEQUENCE</scope>
    <source>
        <strain evidence="2">USNM1676648</strain>
        <tissue evidence="2">Polyp</tissue>
    </source>
</reference>
<sequence>MVAEKIIIVTERLKRQENPEQKTTLPPRELFPSSTQKGFGGSPVSPTAASLVLFNNVHLNNTGTVSASIESETAEEKKAPNQTNCYLQKRETELKQDNMLLAAQIESAHDLMTEKTQVFVILQGTTRPDAAMVHVKGLPSTTLKINILKFSIPPAPSDAPAPRPGPYLFHGIPNWSPPPPGHVPFQYFPGQVPSVAPSTGSSASSMGDEQPQSGSSRSRCPNWSDAETRFLL</sequence>
<evidence type="ECO:0000313" key="3">
    <source>
        <dbReference type="Proteomes" id="UP001163046"/>
    </source>
</evidence>
<gene>
    <name evidence="2" type="ORF">OS493_024271</name>
</gene>
<dbReference type="Proteomes" id="UP001163046">
    <property type="component" value="Unassembled WGS sequence"/>
</dbReference>